<evidence type="ECO:0000256" key="1">
    <source>
        <dbReference type="SAM" id="SignalP"/>
    </source>
</evidence>
<evidence type="ECO:0000259" key="2">
    <source>
        <dbReference type="Pfam" id="PF14321"/>
    </source>
</evidence>
<feature type="domain" description="DUF4382" evidence="2">
    <location>
        <begin position="30"/>
        <end position="170"/>
    </location>
</feature>
<keyword evidence="1" id="KW-0732">Signal</keyword>
<dbReference type="Pfam" id="PF14321">
    <property type="entry name" value="DUF4382"/>
    <property type="match status" value="1"/>
</dbReference>
<sequence length="313" mass="33737">MNTKSLVLSLSALCAFAFLSCEKNETDATKGTARIEVTDAPFDDANIKGAFVTIADVKLDGQSLEGFNKTTIDLAAFQKGNTKLLGISELDAKTYSSVTLVLDYEKDQNGNAPGCYVLEVNNTKHKLLSADTELTLNHNYAIEAGQETALVVDFDLRKSIKREQNATDQYDFVSEAELESAIRVVAKNKASVIKGNCQDLISNSDKLVVYAYKKGQFNLNTETDGQGASDIEFSKAVTSATVAANGDYELHFLDQGEYELHFAAYDKNDSTGKMELKGTLVVSSTNSVNLVAIALNASTTLTVGVLVVALLPL</sequence>
<proteinExistence type="predicted"/>
<dbReference type="RefSeq" id="WP_013765226.1">
    <property type="nucleotide sequence ID" value="NC_015510.1"/>
</dbReference>
<dbReference type="KEGG" id="hhy:Halhy_2812"/>
<reference evidence="3 4" key="1">
    <citation type="journal article" date="2011" name="Stand. Genomic Sci.">
        <title>Complete genome sequence of Haliscomenobacter hydrossis type strain (O).</title>
        <authorList>
            <consortium name="US DOE Joint Genome Institute (JGI-PGF)"/>
            <person name="Daligault H."/>
            <person name="Lapidus A."/>
            <person name="Zeytun A."/>
            <person name="Nolan M."/>
            <person name="Lucas S."/>
            <person name="Del Rio T.G."/>
            <person name="Tice H."/>
            <person name="Cheng J.F."/>
            <person name="Tapia R."/>
            <person name="Han C."/>
            <person name="Goodwin L."/>
            <person name="Pitluck S."/>
            <person name="Liolios K."/>
            <person name="Pagani I."/>
            <person name="Ivanova N."/>
            <person name="Huntemann M."/>
            <person name="Mavromatis K."/>
            <person name="Mikhailova N."/>
            <person name="Pati A."/>
            <person name="Chen A."/>
            <person name="Palaniappan K."/>
            <person name="Land M."/>
            <person name="Hauser L."/>
            <person name="Brambilla E.M."/>
            <person name="Rohde M."/>
            <person name="Verbarg S."/>
            <person name="Goker M."/>
            <person name="Bristow J."/>
            <person name="Eisen J.A."/>
            <person name="Markowitz V."/>
            <person name="Hugenholtz P."/>
            <person name="Kyrpides N.C."/>
            <person name="Klenk H.P."/>
            <person name="Woyke T."/>
        </authorList>
    </citation>
    <scope>NUCLEOTIDE SEQUENCE [LARGE SCALE GENOMIC DNA]</scope>
    <source>
        <strain evidence="4">ATCC 27775 / DSM 1100 / LMG 10767 / O</strain>
    </source>
</reference>
<dbReference type="PROSITE" id="PS51257">
    <property type="entry name" value="PROKAR_LIPOPROTEIN"/>
    <property type="match status" value="1"/>
</dbReference>
<dbReference type="EMBL" id="CP002691">
    <property type="protein sequence ID" value="AEE50678.1"/>
    <property type="molecule type" value="Genomic_DNA"/>
</dbReference>
<gene>
    <name evidence="3" type="ordered locus">Halhy_2812</name>
</gene>
<reference key="2">
    <citation type="submission" date="2011-04" db="EMBL/GenBank/DDBJ databases">
        <title>Complete sequence of chromosome of Haliscomenobacter hydrossis DSM 1100.</title>
        <authorList>
            <consortium name="US DOE Joint Genome Institute (JGI-PGF)"/>
            <person name="Lucas S."/>
            <person name="Han J."/>
            <person name="Lapidus A."/>
            <person name="Bruce D."/>
            <person name="Goodwin L."/>
            <person name="Pitluck S."/>
            <person name="Peters L."/>
            <person name="Kyrpides N."/>
            <person name="Mavromatis K."/>
            <person name="Ivanova N."/>
            <person name="Ovchinnikova G."/>
            <person name="Pagani I."/>
            <person name="Daligault H."/>
            <person name="Detter J.C."/>
            <person name="Han C."/>
            <person name="Land M."/>
            <person name="Hauser L."/>
            <person name="Markowitz V."/>
            <person name="Cheng J.-F."/>
            <person name="Hugenholtz P."/>
            <person name="Woyke T."/>
            <person name="Wu D."/>
            <person name="Verbarg S."/>
            <person name="Frueling A."/>
            <person name="Brambilla E."/>
            <person name="Klenk H.-P."/>
            <person name="Eisen J.A."/>
        </authorList>
    </citation>
    <scope>NUCLEOTIDE SEQUENCE</scope>
    <source>
        <strain>DSM 1100</strain>
    </source>
</reference>
<feature type="signal peptide" evidence="1">
    <location>
        <begin position="1"/>
        <end position="17"/>
    </location>
</feature>
<dbReference type="Proteomes" id="UP000008461">
    <property type="component" value="Chromosome"/>
</dbReference>
<feature type="chain" id="PRO_5003316377" evidence="1">
    <location>
        <begin position="18"/>
        <end position="313"/>
    </location>
</feature>
<name>F4L319_HALH1</name>
<protein>
    <submittedName>
        <fullName evidence="3">Lipoprotein</fullName>
    </submittedName>
</protein>
<organism evidence="3 4">
    <name type="scientific">Haliscomenobacter hydrossis (strain ATCC 27775 / DSM 1100 / LMG 10767 / O)</name>
    <dbReference type="NCBI Taxonomy" id="760192"/>
    <lineage>
        <taxon>Bacteria</taxon>
        <taxon>Pseudomonadati</taxon>
        <taxon>Bacteroidota</taxon>
        <taxon>Saprospiria</taxon>
        <taxon>Saprospirales</taxon>
        <taxon>Haliscomenobacteraceae</taxon>
        <taxon>Haliscomenobacter</taxon>
    </lineage>
</organism>
<evidence type="ECO:0000313" key="4">
    <source>
        <dbReference type="Proteomes" id="UP000008461"/>
    </source>
</evidence>
<keyword evidence="4" id="KW-1185">Reference proteome</keyword>
<dbReference type="AlphaFoldDB" id="F4L319"/>
<dbReference type="STRING" id="760192.Halhy_2812"/>
<dbReference type="eggNOG" id="ENOG502Z9I2">
    <property type="taxonomic scope" value="Bacteria"/>
</dbReference>
<dbReference type="OrthoDB" id="1415350at2"/>
<accession>F4L319</accession>
<dbReference type="InterPro" id="IPR025491">
    <property type="entry name" value="DUF4382"/>
</dbReference>
<evidence type="ECO:0000313" key="3">
    <source>
        <dbReference type="EMBL" id="AEE50678.1"/>
    </source>
</evidence>
<keyword evidence="3" id="KW-0449">Lipoprotein</keyword>
<dbReference type="HOGENOM" id="CLU_896853_0_0_10"/>